<dbReference type="SUPFAM" id="SSF51197">
    <property type="entry name" value="Clavaminate synthase-like"/>
    <property type="match status" value="1"/>
</dbReference>
<feature type="domain" description="Fe2OG dioxygenase" evidence="6">
    <location>
        <begin position="173"/>
        <end position="290"/>
    </location>
</feature>
<evidence type="ECO:0000256" key="2">
    <source>
        <dbReference type="ARBA" id="ARBA00022723"/>
    </source>
</evidence>
<evidence type="ECO:0000313" key="8">
    <source>
        <dbReference type="Proteomes" id="UP000295783"/>
    </source>
</evidence>
<dbReference type="PROSITE" id="PS51471">
    <property type="entry name" value="FE2OG_OXY"/>
    <property type="match status" value="1"/>
</dbReference>
<dbReference type="PRINTS" id="PR00682">
    <property type="entry name" value="IPNSYNTHASE"/>
</dbReference>
<evidence type="ECO:0000259" key="6">
    <source>
        <dbReference type="PROSITE" id="PS51471"/>
    </source>
</evidence>
<keyword evidence="7" id="KW-0223">Dioxygenase</keyword>
<dbReference type="Gene3D" id="2.60.120.330">
    <property type="entry name" value="B-lactam Antibiotic, Isopenicillin N Synthase, Chain"/>
    <property type="match status" value="1"/>
</dbReference>
<dbReference type="AlphaFoldDB" id="A0A4R6WRU1"/>
<accession>A0A4R6WRU1</accession>
<sequence>MTPMDRQVPEIDIAPLFGAGGAGRDQVDSAICAAARDIGFMLIRGFPPVPANVALLRLFELAPTERAKLWRAKFRPGQPNQYRGWFPLQNGLPTYKEGMDLGPDIAHGPSRIDPGDPLCEATPLPPEELLPGWRADMARYYLAMEQVGEALLRSLARSLGLPEAVFAEAFAGGISTLRLLHYPVRPPESFDGAKAGDIRVEHLGRLVDLAGAAHVDSGFVTLLAQDGVPGLQAQARDGSWIDVPPVGGTLAVNFGKLLERWTGGRIRATRHRVIAHRGRSRHSIPYFYEPRVDAEITPVPGMGEAFAPFRYGDHLWAAMCKFVEFQGLDHLRQPRWKAAGWPE</sequence>
<evidence type="ECO:0000256" key="5">
    <source>
        <dbReference type="RuleBase" id="RU003682"/>
    </source>
</evidence>
<dbReference type="Pfam" id="PF03171">
    <property type="entry name" value="2OG-FeII_Oxy"/>
    <property type="match status" value="1"/>
</dbReference>
<dbReference type="InterPro" id="IPR044861">
    <property type="entry name" value="IPNS-like_FE2OG_OXY"/>
</dbReference>
<evidence type="ECO:0000256" key="1">
    <source>
        <dbReference type="ARBA" id="ARBA00008056"/>
    </source>
</evidence>
<dbReference type="PANTHER" id="PTHR10209">
    <property type="entry name" value="OXIDOREDUCTASE, 2OG-FE II OXYGENASE FAMILY PROTEIN"/>
    <property type="match status" value="1"/>
</dbReference>
<dbReference type="Proteomes" id="UP000295783">
    <property type="component" value="Unassembled WGS sequence"/>
</dbReference>
<gene>
    <name evidence="7" type="ORF">A8950_2586</name>
</gene>
<dbReference type="InterPro" id="IPR027443">
    <property type="entry name" value="IPNS-like_sf"/>
</dbReference>
<reference evidence="7 8" key="1">
    <citation type="submission" date="2019-03" db="EMBL/GenBank/DDBJ databases">
        <title>Genomic Encyclopedia of Type Strains, Phase III (KMG-III): the genomes of soil and plant-associated and newly described type strains.</title>
        <authorList>
            <person name="Whitman W."/>
        </authorList>
    </citation>
    <scope>NUCLEOTIDE SEQUENCE [LARGE SCALE GENOMIC DNA]</scope>
    <source>
        <strain evidence="7 8">CGMCC 1.7660</strain>
    </source>
</reference>
<dbReference type="PANTHER" id="PTHR10209:SF881">
    <property type="entry name" value="FI07970P-RELATED"/>
    <property type="match status" value="1"/>
</dbReference>
<protein>
    <submittedName>
        <fullName evidence="7">Isopenicillin N synthase-like dioxygenase</fullName>
    </submittedName>
</protein>
<keyword evidence="2 5" id="KW-0479">Metal-binding</keyword>
<name>A0A4R6WRU1_9PROT</name>
<comment type="similarity">
    <text evidence="1 5">Belongs to the iron/ascorbate-dependent oxidoreductase family.</text>
</comment>
<evidence type="ECO:0000313" key="7">
    <source>
        <dbReference type="EMBL" id="TDQ81517.1"/>
    </source>
</evidence>
<keyword evidence="4 5" id="KW-0408">Iron</keyword>
<evidence type="ECO:0000256" key="4">
    <source>
        <dbReference type="ARBA" id="ARBA00023004"/>
    </source>
</evidence>
<dbReference type="GO" id="GO:0051213">
    <property type="term" value="F:dioxygenase activity"/>
    <property type="evidence" value="ECO:0007669"/>
    <property type="project" value="UniProtKB-KW"/>
</dbReference>
<proteinExistence type="inferred from homology"/>
<keyword evidence="3 5" id="KW-0560">Oxidoreductase</keyword>
<evidence type="ECO:0000256" key="3">
    <source>
        <dbReference type="ARBA" id="ARBA00023002"/>
    </source>
</evidence>
<organism evidence="7 8">
    <name type="scientific">Dongia mobilis</name>
    <dbReference type="NCBI Taxonomy" id="578943"/>
    <lineage>
        <taxon>Bacteria</taxon>
        <taxon>Pseudomonadati</taxon>
        <taxon>Pseudomonadota</taxon>
        <taxon>Alphaproteobacteria</taxon>
        <taxon>Rhodospirillales</taxon>
        <taxon>Dongiaceae</taxon>
        <taxon>Dongia</taxon>
    </lineage>
</organism>
<dbReference type="EMBL" id="SNYW01000009">
    <property type="protein sequence ID" value="TDQ81517.1"/>
    <property type="molecule type" value="Genomic_DNA"/>
</dbReference>
<comment type="caution">
    <text evidence="7">The sequence shown here is derived from an EMBL/GenBank/DDBJ whole genome shotgun (WGS) entry which is preliminary data.</text>
</comment>
<dbReference type="InterPro" id="IPR005123">
    <property type="entry name" value="Oxoglu/Fe-dep_dioxygenase_dom"/>
</dbReference>
<dbReference type="GO" id="GO:0046872">
    <property type="term" value="F:metal ion binding"/>
    <property type="evidence" value="ECO:0007669"/>
    <property type="project" value="UniProtKB-KW"/>
</dbReference>
<keyword evidence="8" id="KW-1185">Reference proteome</keyword>